<dbReference type="GO" id="GO:0070005">
    <property type="term" value="F:cysteine-type aminopeptidase activity"/>
    <property type="evidence" value="ECO:0007669"/>
    <property type="project" value="InterPro"/>
</dbReference>
<dbReference type="MEROPS" id="C01.086"/>
<dbReference type="InterPro" id="IPR000169">
    <property type="entry name" value="Pept_cys_AS"/>
</dbReference>
<name>K9EW51_9LACT</name>
<evidence type="ECO:0000313" key="6">
    <source>
        <dbReference type="EMBL" id="EKU93395.1"/>
    </source>
</evidence>
<dbReference type="Pfam" id="PF03051">
    <property type="entry name" value="Peptidase_C1_2"/>
    <property type="match status" value="1"/>
</dbReference>
<keyword evidence="4" id="KW-0031">Aminopeptidase</keyword>
<dbReference type="PIRSF" id="PIRSF005700">
    <property type="entry name" value="PepC"/>
    <property type="match status" value="1"/>
</dbReference>
<keyword evidence="1 4" id="KW-0645">Protease</keyword>
<dbReference type="SUPFAM" id="SSF54001">
    <property type="entry name" value="Cysteine proteinases"/>
    <property type="match status" value="1"/>
</dbReference>
<dbReference type="GO" id="GO:0005737">
    <property type="term" value="C:cytoplasm"/>
    <property type="evidence" value="ECO:0007669"/>
    <property type="project" value="TreeGrafter"/>
</dbReference>
<dbReference type="PATRIC" id="fig|883081.3.peg.1143"/>
<comment type="similarity">
    <text evidence="4">Belongs to the peptidase C1 family.</text>
</comment>
<dbReference type="PROSITE" id="PS00139">
    <property type="entry name" value="THIOL_PROTEASE_CYS"/>
    <property type="match status" value="1"/>
</dbReference>
<evidence type="ECO:0000256" key="4">
    <source>
        <dbReference type="PIRNR" id="PIRNR005700"/>
    </source>
</evidence>
<dbReference type="HOGENOM" id="CLU_038600_0_1_9"/>
<keyword evidence="7" id="KW-1185">Reference proteome</keyword>
<feature type="active site" evidence="5">
    <location>
        <position position="361"/>
    </location>
</feature>
<proteinExistence type="inferred from homology"/>
<dbReference type="InterPro" id="IPR004134">
    <property type="entry name" value="Peptidase_C1B"/>
</dbReference>
<sequence>MEINQQFLDKSRQSFANDRAFRIAQRAATNTGLLESSINRSEDETNRHTFNIDLTETEIRSQNQSGRCWIFAAMNVMEYKVAQKFNLKEFEISQSYIYFYDKLERCNYFFESILNTLDEDLDSRLLAHLLTDPMGDGGQWDMVKNIINKYGIVPKAAMPESKNSSNSDQMNNYLTKILRMDAKNLRQAHAEGKSIEDLRDLVQAYMVDIYNALSISLGTPPEKVDFETRDKDNKFISYKNITPKEFFDLLDMDLDDYISIINAPTKDKPYYKSYTVEYLGNVVEGEIVRYVNLPIDEMKKAILKQLQDDEPVWFGCDVGQFFNRSGSRLDLSTANVLDLFNVDYDFDKEDRLDYHESLMTHAMVFMGADYDETSNKINRYKVENTWGKNSGHKGYLVMSDEWFDQYMYQALIHKKHLPQEVIDAYQEEPIKLKPWDPMGSLA</sequence>
<reference evidence="6 7" key="1">
    <citation type="submission" date="2012-09" db="EMBL/GenBank/DDBJ databases">
        <title>The Genome Sequence of Alloiococcus otitis ATCC 51267.</title>
        <authorList>
            <consortium name="The Broad Institute Genome Sequencing Platform"/>
            <person name="Earl A."/>
            <person name="Ward D."/>
            <person name="Feldgarden M."/>
            <person name="Gevers D."/>
            <person name="Huys G."/>
            <person name="Walker B."/>
            <person name="Young S.K."/>
            <person name="Zeng Q."/>
            <person name="Gargeya S."/>
            <person name="Fitzgerald M."/>
            <person name="Haas B."/>
            <person name="Abouelleil A."/>
            <person name="Alvarado L."/>
            <person name="Arachchi H.M."/>
            <person name="Berlin A.M."/>
            <person name="Chapman S.B."/>
            <person name="Goldberg J."/>
            <person name="Griggs A."/>
            <person name="Gujja S."/>
            <person name="Hansen M."/>
            <person name="Howarth C."/>
            <person name="Imamovic A."/>
            <person name="Larimer J."/>
            <person name="McCowen C."/>
            <person name="Montmayeur A."/>
            <person name="Murphy C."/>
            <person name="Neiman D."/>
            <person name="Pearson M."/>
            <person name="Priest M."/>
            <person name="Roberts A."/>
            <person name="Saif S."/>
            <person name="Shea T."/>
            <person name="Sisk P."/>
            <person name="Sykes S."/>
            <person name="Wortman J."/>
            <person name="Nusbaum C."/>
            <person name="Birren B."/>
        </authorList>
    </citation>
    <scope>NUCLEOTIDE SEQUENCE [LARGE SCALE GENOMIC DNA]</scope>
    <source>
        <strain evidence="6 7">ATCC 51267</strain>
    </source>
</reference>
<dbReference type="GO" id="GO:0006508">
    <property type="term" value="P:proteolysis"/>
    <property type="evidence" value="ECO:0007669"/>
    <property type="project" value="UniProtKB-KW"/>
</dbReference>
<dbReference type="OrthoDB" id="1111399at2"/>
<dbReference type="CDD" id="cd00585">
    <property type="entry name" value="Peptidase_C1B"/>
    <property type="match status" value="1"/>
</dbReference>
<dbReference type="Gene3D" id="3.90.70.10">
    <property type="entry name" value="Cysteine proteinases"/>
    <property type="match status" value="1"/>
</dbReference>
<evidence type="ECO:0000256" key="1">
    <source>
        <dbReference type="ARBA" id="ARBA00022670"/>
    </source>
</evidence>
<comment type="caution">
    <text evidence="6">The sequence shown here is derived from an EMBL/GenBank/DDBJ whole genome shotgun (WGS) entry which is preliminary data.</text>
</comment>
<accession>K9EW51</accession>
<dbReference type="EMBL" id="AGXA01000021">
    <property type="protein sequence ID" value="EKU93395.1"/>
    <property type="molecule type" value="Genomic_DNA"/>
</dbReference>
<dbReference type="GO" id="GO:0043418">
    <property type="term" value="P:homocysteine catabolic process"/>
    <property type="evidence" value="ECO:0007669"/>
    <property type="project" value="TreeGrafter"/>
</dbReference>
<dbReference type="RefSeq" id="WP_003778271.1">
    <property type="nucleotide sequence ID" value="NZ_JH992959.1"/>
</dbReference>
<dbReference type="eggNOG" id="COG3579">
    <property type="taxonomic scope" value="Bacteria"/>
</dbReference>
<evidence type="ECO:0000256" key="2">
    <source>
        <dbReference type="ARBA" id="ARBA00022801"/>
    </source>
</evidence>
<dbReference type="InterPro" id="IPR038765">
    <property type="entry name" value="Papain-like_cys_pep_sf"/>
</dbReference>
<organism evidence="6 7">
    <name type="scientific">Alloiococcus otitis ATCC 51267</name>
    <dbReference type="NCBI Taxonomy" id="883081"/>
    <lineage>
        <taxon>Bacteria</taxon>
        <taxon>Bacillati</taxon>
        <taxon>Bacillota</taxon>
        <taxon>Bacilli</taxon>
        <taxon>Lactobacillales</taxon>
        <taxon>Carnobacteriaceae</taxon>
        <taxon>Alloiococcus</taxon>
    </lineage>
</organism>
<dbReference type="GO" id="GO:0009636">
    <property type="term" value="P:response to toxic substance"/>
    <property type="evidence" value="ECO:0007669"/>
    <property type="project" value="TreeGrafter"/>
</dbReference>
<evidence type="ECO:0000256" key="3">
    <source>
        <dbReference type="ARBA" id="ARBA00022807"/>
    </source>
</evidence>
<evidence type="ECO:0000256" key="5">
    <source>
        <dbReference type="PIRSR" id="PIRSR005700-1"/>
    </source>
</evidence>
<evidence type="ECO:0000313" key="7">
    <source>
        <dbReference type="Proteomes" id="UP000009875"/>
    </source>
</evidence>
<keyword evidence="3 4" id="KW-0788">Thiol protease</keyword>
<dbReference type="PANTHER" id="PTHR10363:SF2">
    <property type="entry name" value="BLEOMYCIN HYDROLASE"/>
    <property type="match status" value="1"/>
</dbReference>
<dbReference type="Proteomes" id="UP000009875">
    <property type="component" value="Unassembled WGS sequence"/>
</dbReference>
<dbReference type="AlphaFoldDB" id="K9EW51"/>
<keyword evidence="2 4" id="KW-0378">Hydrolase</keyword>
<feature type="active site" evidence="5">
    <location>
        <position position="68"/>
    </location>
</feature>
<protein>
    <recommendedName>
        <fullName evidence="4">Aminopeptidase</fullName>
    </recommendedName>
</protein>
<dbReference type="PANTHER" id="PTHR10363">
    <property type="entry name" value="BLEOMYCIN HYDROLASE"/>
    <property type="match status" value="1"/>
</dbReference>
<feature type="active site" evidence="5">
    <location>
        <position position="384"/>
    </location>
</feature>
<gene>
    <name evidence="6" type="ORF">HMPREF9698_01143</name>
</gene>